<comment type="similarity">
    <text evidence="1">Belongs to the glycosyltransferase 34 family.</text>
</comment>
<dbReference type="GO" id="GO:0006487">
    <property type="term" value="P:protein N-linked glycosylation"/>
    <property type="evidence" value="ECO:0007669"/>
    <property type="project" value="TreeGrafter"/>
</dbReference>
<evidence type="ECO:0000313" key="6">
    <source>
        <dbReference type="Proteomes" id="UP000000707"/>
    </source>
</evidence>
<evidence type="ECO:0000256" key="3">
    <source>
        <dbReference type="ARBA" id="ARBA00022679"/>
    </source>
</evidence>
<dbReference type="PANTHER" id="PTHR31306">
    <property type="entry name" value="ALPHA-1,6-MANNOSYLTRANSFERASE MNN11-RELATED"/>
    <property type="match status" value="1"/>
</dbReference>
<keyword evidence="4" id="KW-1133">Transmembrane helix</keyword>
<proteinExistence type="inferred from homology"/>
<sequence>MLRGRSLRPKETSKGYLPVPATFNNFVKFKKSKWSLWITTLVVIFLWFNPLGIPMNFMQKKYHRRYPAPHPFTSPNMVTTSSKYIFPPVEHAQLLQELGRKKLVEESRVRSADHPEIDVSIIRSLNKYDDPNPSVQLAKEKEENAVSGLSAARNTFKNGDKIVYKPKSMKNYPEIIVVTAIDFEKYSLAGLTSIVQNRIDYAHQNNYGVYVRWYQEFLPRINSFANFDNEDKRKWIRTFCVRAAMFAFPHAKWIWYLDEDGLIMDLNINLWDYVLKEESLSPIMIREQPINPQNGIIKTYKTSKASHVRLIVTQSDQKVETESFLLKNDEVGRSILEFWSSDLFFDYPNFPYGPDSALTHILQWHPYCLSRSAIIPAKTIAARDPRAVGFRGDHLTYAKGDFVVTWSGCKGENCEKLLNSYVNPE</sequence>
<dbReference type="InterPro" id="IPR029044">
    <property type="entry name" value="Nucleotide-diphossugar_trans"/>
</dbReference>
<dbReference type="GO" id="GO:0000009">
    <property type="term" value="F:alpha-1,6-mannosyltransferase activity"/>
    <property type="evidence" value="ECO:0007669"/>
    <property type="project" value="TreeGrafter"/>
</dbReference>
<dbReference type="GO" id="GO:0000136">
    <property type="term" value="C:mannan polymerase complex"/>
    <property type="evidence" value="ECO:0007669"/>
    <property type="project" value="TreeGrafter"/>
</dbReference>
<dbReference type="Gene3D" id="3.90.550.10">
    <property type="entry name" value="Spore Coat Polysaccharide Biosynthesis Protein SpsA, Chain A"/>
    <property type="match status" value="1"/>
</dbReference>
<dbReference type="PANTHER" id="PTHR31306:SF10">
    <property type="entry name" value="ALPHA-1,6-MANNOSYLTRANSFERASE MNN11-RELATED"/>
    <property type="match status" value="1"/>
</dbReference>
<evidence type="ECO:0000313" key="5">
    <source>
        <dbReference type="EMBL" id="EGV61236.1"/>
    </source>
</evidence>
<protein>
    <recommendedName>
        <fullName evidence="7">Glycosyltransferase family 34 protein</fullName>
    </recommendedName>
</protein>
<dbReference type="OrthoDB" id="205108at2759"/>
<dbReference type="eggNOG" id="KOG4748">
    <property type="taxonomic scope" value="Eukaryota"/>
</dbReference>
<dbReference type="HOGENOM" id="CLU_021434_1_0_1"/>
<organism evidence="6">
    <name type="scientific">Candida tenuis (strain ATCC 10573 / BCRC 21748 / CBS 615 / JCM 9827 / NBRC 10315 / NRRL Y-1498 / VKM Y-70)</name>
    <name type="common">Yeast</name>
    <name type="synonym">Yamadazyma tenuis</name>
    <dbReference type="NCBI Taxonomy" id="590646"/>
    <lineage>
        <taxon>Eukaryota</taxon>
        <taxon>Fungi</taxon>
        <taxon>Dikarya</taxon>
        <taxon>Ascomycota</taxon>
        <taxon>Saccharomycotina</taxon>
        <taxon>Pichiomycetes</taxon>
        <taxon>Debaryomycetaceae</taxon>
        <taxon>Yamadazyma</taxon>
    </lineage>
</organism>
<keyword evidence="3" id="KW-0808">Transferase</keyword>
<dbReference type="EMBL" id="GL996528">
    <property type="protein sequence ID" value="EGV61236.1"/>
    <property type="molecule type" value="Genomic_DNA"/>
</dbReference>
<reference evidence="5 6" key="1">
    <citation type="journal article" date="2011" name="Proc. Natl. Acad. Sci. U.S.A.">
        <title>Comparative genomics of xylose-fermenting fungi for enhanced biofuel production.</title>
        <authorList>
            <person name="Wohlbach D.J."/>
            <person name="Kuo A."/>
            <person name="Sato T.K."/>
            <person name="Potts K.M."/>
            <person name="Salamov A.A."/>
            <person name="LaButti K.M."/>
            <person name="Sun H."/>
            <person name="Clum A."/>
            <person name="Pangilinan J.L."/>
            <person name="Lindquist E.A."/>
            <person name="Lucas S."/>
            <person name="Lapidus A."/>
            <person name="Jin M."/>
            <person name="Gunawan C."/>
            <person name="Balan V."/>
            <person name="Dale B.E."/>
            <person name="Jeffries T.W."/>
            <person name="Zinkel R."/>
            <person name="Barry K.W."/>
            <person name="Grigoriev I.V."/>
            <person name="Gasch A.P."/>
        </authorList>
    </citation>
    <scope>NUCLEOTIDE SEQUENCE [LARGE SCALE GENOMIC DNA]</scope>
    <source>
        <strain evidence="5">ATCC 10573</strain>
        <strain evidence="6">ATCC 10573 / BCRC 21748 / CBS 615 / JCM 9827 / NBRC 10315 / NRRL Y-1498 / VKM Y-70</strain>
    </source>
</reference>
<evidence type="ECO:0000256" key="1">
    <source>
        <dbReference type="ARBA" id="ARBA00005664"/>
    </source>
</evidence>
<dbReference type="STRING" id="590646.G3BFR6"/>
<accession>G3BFR6</accession>
<keyword evidence="4" id="KW-0812">Transmembrane</keyword>
<name>G3BFR6_CANTC</name>
<dbReference type="InterPro" id="IPR008630">
    <property type="entry name" value="Glyco_trans_34"/>
</dbReference>
<dbReference type="AlphaFoldDB" id="G3BFR6"/>
<keyword evidence="2" id="KW-0328">Glycosyltransferase</keyword>
<evidence type="ECO:0000256" key="4">
    <source>
        <dbReference type="SAM" id="Phobius"/>
    </source>
</evidence>
<feature type="transmembrane region" description="Helical" evidence="4">
    <location>
        <begin position="34"/>
        <end position="57"/>
    </location>
</feature>
<keyword evidence="6" id="KW-1185">Reference proteome</keyword>
<dbReference type="Proteomes" id="UP000000707">
    <property type="component" value="Unassembled WGS sequence"/>
</dbReference>
<dbReference type="KEGG" id="cten:18248441"/>
<evidence type="ECO:0008006" key="7">
    <source>
        <dbReference type="Google" id="ProtNLM"/>
    </source>
</evidence>
<gene>
    <name evidence="5" type="ORF">CANTEDRAFT_116786</name>
</gene>
<dbReference type="GeneID" id="18248441"/>
<dbReference type="Pfam" id="PF05637">
    <property type="entry name" value="Glyco_transf_34"/>
    <property type="match status" value="1"/>
</dbReference>
<dbReference type="EMBL" id="GL996528">
    <property type="protein sequence ID" value="EGV61235.1"/>
    <property type="molecule type" value="Genomic_DNA"/>
</dbReference>
<keyword evidence="4" id="KW-0472">Membrane</keyword>
<evidence type="ECO:0000256" key="2">
    <source>
        <dbReference type="ARBA" id="ARBA00022676"/>
    </source>
</evidence>